<gene>
    <name evidence="3" type="ORF">L0M17_14850</name>
</gene>
<dbReference type="InterPro" id="IPR007060">
    <property type="entry name" value="FtsL/DivIC"/>
</dbReference>
<evidence type="ECO:0000256" key="2">
    <source>
        <dbReference type="SAM" id="Phobius"/>
    </source>
</evidence>
<feature type="compositionally biased region" description="Low complexity" evidence="1">
    <location>
        <begin position="41"/>
        <end position="68"/>
    </location>
</feature>
<evidence type="ECO:0000313" key="3">
    <source>
        <dbReference type="EMBL" id="MCH6471238.1"/>
    </source>
</evidence>
<organism evidence="3 4">
    <name type="scientific">Sinomonas terrae</name>
    <dbReference type="NCBI Taxonomy" id="2908838"/>
    <lineage>
        <taxon>Bacteria</taxon>
        <taxon>Bacillati</taxon>
        <taxon>Actinomycetota</taxon>
        <taxon>Actinomycetes</taxon>
        <taxon>Micrococcales</taxon>
        <taxon>Micrococcaceae</taxon>
        <taxon>Sinomonas</taxon>
    </lineage>
</organism>
<keyword evidence="2" id="KW-1133">Transmembrane helix</keyword>
<feature type="region of interest" description="Disordered" evidence="1">
    <location>
        <begin position="1"/>
        <end position="91"/>
    </location>
</feature>
<accession>A0ABS9U3H1</accession>
<feature type="region of interest" description="Disordered" evidence="1">
    <location>
        <begin position="186"/>
        <end position="208"/>
    </location>
</feature>
<comment type="caution">
    <text evidence="3">The sequence shown here is derived from an EMBL/GenBank/DDBJ whole genome shotgun (WGS) entry which is preliminary data.</text>
</comment>
<keyword evidence="2" id="KW-0812">Transmembrane</keyword>
<reference evidence="3 4" key="1">
    <citation type="submission" date="2022-03" db="EMBL/GenBank/DDBJ databases">
        <title>Sinomonas sp. isolated from a soil.</title>
        <authorList>
            <person name="Han J."/>
            <person name="Kim D.-U."/>
        </authorList>
    </citation>
    <scope>NUCLEOTIDE SEQUENCE [LARGE SCALE GENOMIC DNA]</scope>
    <source>
        <strain evidence="3 4">5-5</strain>
    </source>
</reference>
<keyword evidence="4" id="KW-1185">Reference proteome</keyword>
<evidence type="ECO:0000313" key="4">
    <source>
        <dbReference type="Proteomes" id="UP001202922"/>
    </source>
</evidence>
<name>A0ABS9U3H1_9MICC</name>
<keyword evidence="2" id="KW-0472">Membrane</keyword>
<proteinExistence type="predicted"/>
<feature type="compositionally biased region" description="Low complexity" evidence="1">
    <location>
        <begin position="186"/>
        <end position="202"/>
    </location>
</feature>
<dbReference type="Proteomes" id="UP001202922">
    <property type="component" value="Unassembled WGS sequence"/>
</dbReference>
<dbReference type="RefSeq" id="WP_241054900.1">
    <property type="nucleotide sequence ID" value="NZ_JAKZBV010000001.1"/>
</dbReference>
<protein>
    <submittedName>
        <fullName evidence="3">Septum formation initiator family protein</fullName>
    </submittedName>
</protein>
<feature type="transmembrane region" description="Helical" evidence="2">
    <location>
        <begin position="100"/>
        <end position="122"/>
    </location>
</feature>
<sequence>MATRRPQVPRSVRAAGASTASPASAAKGDAHHEATHRAAGERPSSSAAARATSTATRTRAASTARTSAPGRGSSPKLSAAQRSAARDQQPVPARAFSGRILALALVLVAVTIMLAPTIRVFFSQRAEIHSIQADIASKQTDQTNLKDEISRWQDPAYVQQQARDRINMVMPGETSYWVFGDVGASSTSSSATSNATSGSSPSDVPWTQSLWDAVRRAATQ</sequence>
<dbReference type="Pfam" id="PF04977">
    <property type="entry name" value="DivIC"/>
    <property type="match status" value="1"/>
</dbReference>
<feature type="compositionally biased region" description="Low complexity" evidence="1">
    <location>
        <begin position="14"/>
        <end position="26"/>
    </location>
</feature>
<feature type="compositionally biased region" description="Basic and acidic residues" evidence="1">
    <location>
        <begin position="28"/>
        <end position="40"/>
    </location>
</feature>
<dbReference type="EMBL" id="JAKZBV010000001">
    <property type="protein sequence ID" value="MCH6471238.1"/>
    <property type="molecule type" value="Genomic_DNA"/>
</dbReference>
<evidence type="ECO:0000256" key="1">
    <source>
        <dbReference type="SAM" id="MobiDB-lite"/>
    </source>
</evidence>
<feature type="compositionally biased region" description="Low complexity" evidence="1">
    <location>
        <begin position="78"/>
        <end position="89"/>
    </location>
</feature>